<keyword evidence="11" id="KW-1185">Reference proteome</keyword>
<dbReference type="SUPFAM" id="SSF53850">
    <property type="entry name" value="Periplasmic binding protein-like II"/>
    <property type="match status" value="1"/>
</dbReference>
<dbReference type="AlphaFoldDB" id="A0A7W6K5J8"/>
<evidence type="ECO:0000256" key="4">
    <source>
        <dbReference type="ARBA" id="ARBA00023159"/>
    </source>
</evidence>
<reference evidence="10 11" key="1">
    <citation type="submission" date="2020-08" db="EMBL/GenBank/DDBJ databases">
        <title>Genomic Encyclopedia of Type Strains, Phase IV (KMG-IV): sequencing the most valuable type-strain genomes for metagenomic binning, comparative biology and taxonomic classification.</title>
        <authorList>
            <person name="Goeker M."/>
        </authorList>
    </citation>
    <scope>NUCLEOTIDE SEQUENCE [LARGE SCALE GENOMIC DNA]</scope>
    <source>
        <strain evidence="10 11">DSM 26385</strain>
    </source>
</reference>
<dbReference type="InterPro" id="IPR000847">
    <property type="entry name" value="LysR_HTH_N"/>
</dbReference>
<dbReference type="SUPFAM" id="SSF46785">
    <property type="entry name" value="Winged helix' DNA-binding domain"/>
    <property type="match status" value="1"/>
</dbReference>
<dbReference type="InterPro" id="IPR036388">
    <property type="entry name" value="WH-like_DNA-bd_sf"/>
</dbReference>
<organism evidence="10 11">
    <name type="scientific">Allorhizobium borbori</name>
    <dbReference type="NCBI Taxonomy" id="485907"/>
    <lineage>
        <taxon>Bacteria</taxon>
        <taxon>Pseudomonadati</taxon>
        <taxon>Pseudomonadota</taxon>
        <taxon>Alphaproteobacteria</taxon>
        <taxon>Hyphomicrobiales</taxon>
        <taxon>Rhizobiaceae</taxon>
        <taxon>Rhizobium/Agrobacterium group</taxon>
        <taxon>Allorhizobium</taxon>
    </lineage>
</organism>
<evidence type="ECO:0000256" key="7">
    <source>
        <dbReference type="ARBA" id="ARBA00067332"/>
    </source>
</evidence>
<keyword evidence="2" id="KW-0805">Transcription regulation</keyword>
<proteinExistence type="inferred from homology"/>
<dbReference type="GO" id="GO:2000142">
    <property type="term" value="P:regulation of DNA-templated transcription initiation"/>
    <property type="evidence" value="ECO:0007669"/>
    <property type="project" value="TreeGrafter"/>
</dbReference>
<comment type="similarity">
    <text evidence="1">Belongs to the LysR transcriptional regulatory family.</text>
</comment>
<evidence type="ECO:0000256" key="8">
    <source>
        <dbReference type="ARBA" id="ARBA00083243"/>
    </source>
</evidence>
<dbReference type="RefSeq" id="WP_183795027.1">
    <property type="nucleotide sequence ID" value="NZ_JACIDU010000022.1"/>
</dbReference>
<dbReference type="EMBL" id="JACIDU010000022">
    <property type="protein sequence ID" value="MBB4105492.1"/>
    <property type="molecule type" value="Genomic_DNA"/>
</dbReference>
<dbReference type="PRINTS" id="PR00039">
    <property type="entry name" value="HTHLYSR"/>
</dbReference>
<dbReference type="GO" id="GO:0003700">
    <property type="term" value="F:DNA-binding transcription factor activity"/>
    <property type="evidence" value="ECO:0007669"/>
    <property type="project" value="InterPro"/>
</dbReference>
<dbReference type="Gene3D" id="1.10.10.10">
    <property type="entry name" value="Winged helix-like DNA-binding domain superfamily/Winged helix DNA-binding domain"/>
    <property type="match status" value="1"/>
</dbReference>
<dbReference type="InterPro" id="IPR036390">
    <property type="entry name" value="WH_DNA-bd_sf"/>
</dbReference>
<evidence type="ECO:0000256" key="1">
    <source>
        <dbReference type="ARBA" id="ARBA00009437"/>
    </source>
</evidence>
<evidence type="ECO:0000313" key="11">
    <source>
        <dbReference type="Proteomes" id="UP000584824"/>
    </source>
</evidence>
<keyword evidence="3 10" id="KW-0238">DNA-binding</keyword>
<evidence type="ECO:0000256" key="3">
    <source>
        <dbReference type="ARBA" id="ARBA00023125"/>
    </source>
</evidence>
<name>A0A7W6K5J8_9HYPH</name>
<gene>
    <name evidence="10" type="ORF">GGQ66_004079</name>
</gene>
<dbReference type="Proteomes" id="UP000584824">
    <property type="component" value="Unassembled WGS sequence"/>
</dbReference>
<evidence type="ECO:0000256" key="5">
    <source>
        <dbReference type="ARBA" id="ARBA00023163"/>
    </source>
</evidence>
<evidence type="ECO:0000256" key="6">
    <source>
        <dbReference type="ARBA" id="ARBA00054626"/>
    </source>
</evidence>
<keyword evidence="5" id="KW-0804">Transcription</keyword>
<dbReference type="GO" id="GO:0003677">
    <property type="term" value="F:DNA binding"/>
    <property type="evidence" value="ECO:0007669"/>
    <property type="project" value="UniProtKB-KW"/>
</dbReference>
<dbReference type="PANTHER" id="PTHR30293">
    <property type="entry name" value="TRANSCRIPTIONAL REGULATORY PROTEIN NAC-RELATED"/>
    <property type="match status" value="1"/>
</dbReference>
<dbReference type="Pfam" id="PF03466">
    <property type="entry name" value="LysR_substrate"/>
    <property type="match status" value="1"/>
</dbReference>
<evidence type="ECO:0000259" key="9">
    <source>
        <dbReference type="PROSITE" id="PS50931"/>
    </source>
</evidence>
<dbReference type="PANTHER" id="PTHR30293:SF0">
    <property type="entry name" value="NITROGEN ASSIMILATION REGULATORY PROTEIN NAC"/>
    <property type="match status" value="1"/>
</dbReference>
<evidence type="ECO:0000313" key="10">
    <source>
        <dbReference type="EMBL" id="MBB4105492.1"/>
    </source>
</evidence>
<dbReference type="PROSITE" id="PS50931">
    <property type="entry name" value="HTH_LYSR"/>
    <property type="match status" value="1"/>
</dbReference>
<feature type="domain" description="HTH lysR-type" evidence="9">
    <location>
        <begin position="1"/>
        <end position="58"/>
    </location>
</feature>
<dbReference type="FunFam" id="1.10.10.10:FF:000001">
    <property type="entry name" value="LysR family transcriptional regulator"/>
    <property type="match status" value="1"/>
</dbReference>
<comment type="caution">
    <text evidence="10">The sequence shown here is derived from an EMBL/GenBank/DDBJ whole genome shotgun (WGS) entry which is preliminary data.</text>
</comment>
<dbReference type="Gene3D" id="3.40.190.290">
    <property type="match status" value="1"/>
</dbReference>
<dbReference type="CDD" id="cd08433">
    <property type="entry name" value="PBP2_Nac"/>
    <property type="match status" value="1"/>
</dbReference>
<comment type="function">
    <text evidence="6">Transcriptional regulator of the ttuABCDE tartrate utilization operon.</text>
</comment>
<accession>A0A7W6K5J8</accession>
<protein>
    <recommendedName>
        <fullName evidence="7">HTH-type transcriptional regulator TtuA</fullName>
    </recommendedName>
    <alternativeName>
        <fullName evidence="8">Tartrate utilization transcriptional regulator</fullName>
    </alternativeName>
</protein>
<evidence type="ECO:0000256" key="2">
    <source>
        <dbReference type="ARBA" id="ARBA00023015"/>
    </source>
</evidence>
<dbReference type="Pfam" id="PF00126">
    <property type="entry name" value="HTH_1"/>
    <property type="match status" value="1"/>
</dbReference>
<dbReference type="InterPro" id="IPR005119">
    <property type="entry name" value="LysR_subst-bd"/>
</dbReference>
<sequence>MDIGQLKTLIHVAELGSISKASARLNIVQPALSRKIRLLEEELDVVLFDRDGRGMVPTTMGGKIIGHAIKVMDELEDIRRLAASRTEKLAGEVVIGVTPTVAEFATVPLAQRAAAEHPDLAVRFTSAFSGYLLDWLQSGDIDVALSYDPERVASLRVRPVMIENLLLIRHKQCADDGETSIAFSRLAGERLVLPSQRHGLRKILDACALRAGITLKPSVEADSLNAIVALVRNGFGSTILPLPPVYDAVLEGRLQAVPIFDPAPTRTLVIVSAFDRGLTDAAQFIANTFIDVANEFVSQRGWAGTMLA</sequence>
<keyword evidence="4" id="KW-0010">Activator</keyword>